<feature type="compositionally biased region" description="Basic and acidic residues" evidence="9">
    <location>
        <begin position="1011"/>
        <end position="1022"/>
    </location>
</feature>
<evidence type="ECO:0000256" key="4">
    <source>
        <dbReference type="ARBA" id="ARBA00022737"/>
    </source>
</evidence>
<keyword evidence="6" id="KW-0539">Nucleus</keyword>
<dbReference type="Pfam" id="PF16553">
    <property type="entry name" value="PUFD"/>
    <property type="match status" value="1"/>
</dbReference>
<feature type="region of interest" description="Disordered" evidence="9">
    <location>
        <begin position="1"/>
        <end position="85"/>
    </location>
</feature>
<dbReference type="InterPro" id="IPR047144">
    <property type="entry name" value="BCOR-like"/>
</dbReference>
<dbReference type="SMART" id="SM00248">
    <property type="entry name" value="ANK"/>
    <property type="match status" value="3"/>
</dbReference>
<dbReference type="PRINTS" id="PR01415">
    <property type="entry name" value="ANKYRIN"/>
</dbReference>
<keyword evidence="2" id="KW-1017">Isopeptide bond</keyword>
<comment type="caution">
    <text evidence="11">The sequence shown here is derived from an EMBL/GenBank/DDBJ whole genome shotgun (WGS) entry which is preliminary data.</text>
</comment>
<feature type="region of interest" description="Disordered" evidence="9">
    <location>
        <begin position="125"/>
        <end position="145"/>
    </location>
</feature>
<feature type="domain" description="BCL-6 corepressor PCGF1 binding" evidence="10">
    <location>
        <begin position="1353"/>
        <end position="1466"/>
    </location>
</feature>
<feature type="region of interest" description="Disordered" evidence="9">
    <location>
        <begin position="663"/>
        <end position="769"/>
    </location>
</feature>
<protein>
    <recommendedName>
        <fullName evidence="10">BCL-6 corepressor PCGF1 binding domain-containing protein</fullName>
    </recommendedName>
</protein>
<evidence type="ECO:0000256" key="7">
    <source>
        <dbReference type="ARBA" id="ARBA00034703"/>
    </source>
</evidence>
<evidence type="ECO:0000256" key="5">
    <source>
        <dbReference type="ARBA" id="ARBA00022843"/>
    </source>
</evidence>
<dbReference type="PANTHER" id="PTHR24117">
    <property type="entry name" value="AGAP007537-PB"/>
    <property type="match status" value="1"/>
</dbReference>
<evidence type="ECO:0000313" key="11">
    <source>
        <dbReference type="EMBL" id="KAJ8351185.1"/>
    </source>
</evidence>
<evidence type="ECO:0000256" key="1">
    <source>
        <dbReference type="ARBA" id="ARBA00004123"/>
    </source>
</evidence>
<keyword evidence="8" id="KW-0040">ANK repeat</keyword>
<dbReference type="PANTHER" id="PTHR24117:SF6">
    <property type="entry name" value="BCL-6 COREPRESSOR-LIKE PROTEIN 1"/>
    <property type="match status" value="1"/>
</dbReference>
<dbReference type="OrthoDB" id="3666223at2759"/>
<accession>A0A9Q1F4X6</accession>
<dbReference type="PROSITE" id="PS50088">
    <property type="entry name" value="ANK_REPEAT"/>
    <property type="match status" value="2"/>
</dbReference>
<gene>
    <name evidence="11" type="ORF">SKAU_G00226610</name>
</gene>
<dbReference type="Gene3D" id="3.10.260.40">
    <property type="entry name" value="BCL-6 corepressor, PCGF1 binding domain"/>
    <property type="match status" value="1"/>
</dbReference>
<feature type="region of interest" description="Disordered" evidence="9">
    <location>
        <begin position="1466"/>
        <end position="1507"/>
    </location>
</feature>
<dbReference type="Pfam" id="PF12796">
    <property type="entry name" value="Ank_2"/>
    <property type="match status" value="1"/>
</dbReference>
<keyword evidence="12" id="KW-1185">Reference proteome</keyword>
<keyword evidence="4" id="KW-0677">Repeat</keyword>
<dbReference type="FunFam" id="1.25.40.20:FF:000032">
    <property type="entry name" value="BCL-6 corepressor isoform X1"/>
    <property type="match status" value="1"/>
</dbReference>
<dbReference type="InterPro" id="IPR002110">
    <property type="entry name" value="Ankyrin_rpt"/>
</dbReference>
<feature type="compositionally biased region" description="Pro residues" evidence="9">
    <location>
        <begin position="1159"/>
        <end position="1168"/>
    </location>
</feature>
<dbReference type="InterPro" id="IPR032365">
    <property type="entry name" value="PUFD"/>
</dbReference>
<feature type="region of interest" description="Disordered" evidence="9">
    <location>
        <begin position="282"/>
        <end position="301"/>
    </location>
</feature>
<dbReference type="Proteomes" id="UP001152622">
    <property type="component" value="Chromosome 8"/>
</dbReference>
<evidence type="ECO:0000256" key="9">
    <source>
        <dbReference type="SAM" id="MobiDB-lite"/>
    </source>
</evidence>
<comment type="subcellular location">
    <subcellularLocation>
        <location evidence="1">Nucleus</location>
    </subcellularLocation>
</comment>
<dbReference type="GO" id="GO:0005634">
    <property type="term" value="C:nucleus"/>
    <property type="evidence" value="ECO:0007669"/>
    <property type="project" value="UniProtKB-SubCell"/>
</dbReference>
<comment type="similarity">
    <text evidence="7">Belongs to the BCOR family.</text>
</comment>
<feature type="region of interest" description="Disordered" evidence="9">
    <location>
        <begin position="235"/>
        <end position="267"/>
    </location>
</feature>
<feature type="compositionally biased region" description="Basic residues" evidence="9">
    <location>
        <begin position="994"/>
        <end position="1004"/>
    </location>
</feature>
<dbReference type="GO" id="GO:0003714">
    <property type="term" value="F:transcription corepressor activity"/>
    <property type="evidence" value="ECO:0007669"/>
    <property type="project" value="TreeGrafter"/>
</dbReference>
<dbReference type="InterPro" id="IPR036770">
    <property type="entry name" value="Ankyrin_rpt-contain_sf"/>
</dbReference>
<feature type="compositionally biased region" description="Polar residues" evidence="9">
    <location>
        <begin position="64"/>
        <end position="73"/>
    </location>
</feature>
<evidence type="ECO:0000256" key="6">
    <source>
        <dbReference type="ARBA" id="ARBA00023242"/>
    </source>
</evidence>
<dbReference type="GO" id="GO:0000122">
    <property type="term" value="P:negative regulation of transcription by RNA polymerase II"/>
    <property type="evidence" value="ECO:0007669"/>
    <property type="project" value="TreeGrafter"/>
</dbReference>
<dbReference type="PROSITE" id="PS50297">
    <property type="entry name" value="ANK_REP_REGION"/>
    <property type="match status" value="2"/>
</dbReference>
<feature type="repeat" description="ANK" evidence="8">
    <location>
        <begin position="1246"/>
        <end position="1278"/>
    </location>
</feature>
<evidence type="ECO:0000313" key="12">
    <source>
        <dbReference type="Proteomes" id="UP001152622"/>
    </source>
</evidence>
<feature type="compositionally biased region" description="Pro residues" evidence="9">
    <location>
        <begin position="1134"/>
        <end position="1145"/>
    </location>
</feature>
<evidence type="ECO:0000259" key="10">
    <source>
        <dbReference type="Pfam" id="PF16553"/>
    </source>
</evidence>
<sequence>MQVDPTSMNVGDGSPVIKEAGAPNKASVSMVGNPPQTLPPELRGDGPLSQQTTTATAMDCKASDFSSEGSNLNHRPEVPPCPQHEGALLLSPASVSIASLRKSVEVPKPAMDGSPIFSTQQWTCNKKPPPNSSHGGVTPSKRTNSQAQSIISLPAGFQCSSLFKPGQPVAFLPSTTFSPPLCKISLPPGLGQIAALREATASQLHVECRPQASSSGVAPNLQTYPYPFSVAKAPVPEARPPSTAAHKNKHGPVSGSNNSKAGAERSSPLHSVALPIVARPLKQPTLSPAPPPPVSVSPSTPPAIVSSHSRLLNHLENSPSHQGVDKTSIMYARLKSQCVVVQEHTVTEERDVPLDLSSKSKRPKVAKEPQDPSPASECHLTEDGQGCDPIPSKRLAPATFGPGSPLPIFPEALRNGTPPKQASRLLNHQAHKPSMAWAKSPHGATSNLVGTYVGVASPILASTLRSKDAGFVEDLQSTAKQVTISIIDQGEQLVSRVMKGPSVVRDTQHTLGSKYTDSACLPRTQVCTPKDGCPAVLSVSAGSNPHCKLSGGRTMVPLSPTVENPARHQPVCLPHQGSTVKQKIIQVTPKLRVTTGCKGPLFQSTHPSQSKMIEKKWAKTKSPLSNLESIVKQKALETSVLSGDGCCKAASAGPRRPEAVSLHLRPQDTPSGGFPLFRPMKRREGKVKTDSLEALPAKISSKQENGSIAEPREKSTENIGQEENIGSEECSDNSKLVAQGQILGGSGPVDKNGVKTKSQKDEEKPVPESLSVKLEGLALSIVKGQSADVAEQGKELNVTRETPPSKGEVTVNKHKKISPNKLDRSSSVSSKKMVRCLKRSREKEGSTSEWPHRRKKKQGAPVLESGQLDMATSQLTEEREKAGSGWSNLADVTRPPHVKAGNEGSSVVDTPGLQGSPGWLNKEAGPVANCPPRAKRGRRPAEKKLSAAKDSPPALQTQVRRKRGRPRSNPLPDQACLGTTKPVPAGAEGDPSPRKKRKRRRNRKYQNGEYVMERDQTGEGDGKCVATRQATRAGTDQRVGLYPRLSATLACRGSSPDRTPRRALQTRSGSTRQSERPASPEPEDKPSGKRKFKSKHLCDTEEKKIKTKRGNSGKRSAPLVSDGDGSPVKKPLDLPTPPRGLPSPPTSRRGSGGRGRTPESPPGRPAPPEVRRLIVNKNAGETLLQRAARLGYQEVVLYCLEKDEREVNRRDNAGYTALHEACARGWTQIVQVLLEHGADVNCSAQDGTRPIHDAVASDNLPAVWMLLNRGADPTLATYSGQTAVKLAQSNGMKTFLSEYFADLDGRTNQDPSVHWDFYSSSVFEAGQEACWNFLLSFPEEKEKEERKEASAEEDCFMFEFSSEPLLPCYYVQVSLSQGFCNWFLLPDVLRRLKMSARIFRARYPHLEVVSVSWAELCRQVSVSQVTLAPEDSQAGEDEEAGGQVELVRCVSELQELLGSSVHFLEAETSDTPGPLGRQSPPATQICPKTDSNSQPSKSKKSNQKEES</sequence>
<organism evidence="11 12">
    <name type="scientific">Synaphobranchus kaupii</name>
    <name type="common">Kaup's arrowtooth eel</name>
    <dbReference type="NCBI Taxonomy" id="118154"/>
    <lineage>
        <taxon>Eukaryota</taxon>
        <taxon>Metazoa</taxon>
        <taxon>Chordata</taxon>
        <taxon>Craniata</taxon>
        <taxon>Vertebrata</taxon>
        <taxon>Euteleostomi</taxon>
        <taxon>Actinopterygii</taxon>
        <taxon>Neopterygii</taxon>
        <taxon>Teleostei</taxon>
        <taxon>Anguilliformes</taxon>
        <taxon>Synaphobranchidae</taxon>
        <taxon>Synaphobranchus</taxon>
    </lineage>
</organism>
<feature type="region of interest" description="Disordered" evidence="9">
    <location>
        <begin position="792"/>
        <end position="1170"/>
    </location>
</feature>
<reference evidence="11" key="1">
    <citation type="journal article" date="2023" name="Science">
        <title>Genome structures resolve the early diversification of teleost fishes.</title>
        <authorList>
            <person name="Parey E."/>
            <person name="Louis A."/>
            <person name="Montfort J."/>
            <person name="Bouchez O."/>
            <person name="Roques C."/>
            <person name="Iampietro C."/>
            <person name="Lluch J."/>
            <person name="Castinel A."/>
            <person name="Donnadieu C."/>
            <person name="Desvignes T."/>
            <person name="Floi Bucao C."/>
            <person name="Jouanno E."/>
            <person name="Wen M."/>
            <person name="Mejri S."/>
            <person name="Dirks R."/>
            <person name="Jansen H."/>
            <person name="Henkel C."/>
            <person name="Chen W.J."/>
            <person name="Zahm M."/>
            <person name="Cabau C."/>
            <person name="Klopp C."/>
            <person name="Thompson A.W."/>
            <person name="Robinson-Rechavi M."/>
            <person name="Braasch I."/>
            <person name="Lecointre G."/>
            <person name="Bobe J."/>
            <person name="Postlethwait J.H."/>
            <person name="Berthelot C."/>
            <person name="Roest Crollius H."/>
            <person name="Guiguen Y."/>
        </authorList>
    </citation>
    <scope>NUCLEOTIDE SEQUENCE</scope>
    <source>
        <strain evidence="11">WJC10195</strain>
    </source>
</reference>
<feature type="compositionally biased region" description="Pro residues" evidence="9">
    <location>
        <begin position="287"/>
        <end position="301"/>
    </location>
</feature>
<evidence type="ECO:0000256" key="3">
    <source>
        <dbReference type="ARBA" id="ARBA00022553"/>
    </source>
</evidence>
<name>A0A9Q1F4X6_SYNKA</name>
<dbReference type="Gene3D" id="1.25.40.20">
    <property type="entry name" value="Ankyrin repeat-containing domain"/>
    <property type="match status" value="1"/>
</dbReference>
<feature type="compositionally biased region" description="Polar residues" evidence="9">
    <location>
        <begin position="132"/>
        <end position="145"/>
    </location>
</feature>
<keyword evidence="5" id="KW-0832">Ubl conjugation</keyword>
<dbReference type="InterPro" id="IPR038227">
    <property type="entry name" value="PUFD_som_sf"/>
</dbReference>
<keyword evidence="3" id="KW-0597">Phosphoprotein</keyword>
<dbReference type="EMBL" id="JAINUF010000008">
    <property type="protein sequence ID" value="KAJ8351185.1"/>
    <property type="molecule type" value="Genomic_DNA"/>
</dbReference>
<evidence type="ECO:0000256" key="2">
    <source>
        <dbReference type="ARBA" id="ARBA00022499"/>
    </source>
</evidence>
<evidence type="ECO:0000256" key="8">
    <source>
        <dbReference type="PROSITE-ProRule" id="PRU00023"/>
    </source>
</evidence>
<feature type="region of interest" description="Disordered" evidence="9">
    <location>
        <begin position="348"/>
        <end position="421"/>
    </location>
</feature>
<proteinExistence type="inferred from homology"/>
<feature type="repeat" description="ANK" evidence="8">
    <location>
        <begin position="1213"/>
        <end position="1245"/>
    </location>
</feature>
<dbReference type="SUPFAM" id="SSF48403">
    <property type="entry name" value="Ankyrin repeat"/>
    <property type="match status" value="1"/>
</dbReference>